<evidence type="ECO:0000256" key="5">
    <source>
        <dbReference type="ARBA" id="ARBA00023180"/>
    </source>
</evidence>
<evidence type="ECO:0000256" key="1">
    <source>
        <dbReference type="ARBA" id="ARBA00000966"/>
    </source>
</evidence>
<gene>
    <name evidence="12" type="ORF">AAE3_LOCUS4228</name>
</gene>
<feature type="signal peptide" evidence="11">
    <location>
        <begin position="1"/>
        <end position="18"/>
    </location>
</feature>
<comment type="caution">
    <text evidence="12">The sequence shown here is derived from an EMBL/GenBank/DDBJ whole genome shotgun (WGS) entry which is preliminary data.</text>
</comment>
<keyword evidence="4 9" id="KW-0136">Cellulose degradation</keyword>
<dbReference type="CDD" id="cd07999">
    <property type="entry name" value="GH7_CBH_EG"/>
    <property type="match status" value="1"/>
</dbReference>
<evidence type="ECO:0000256" key="6">
    <source>
        <dbReference type="ARBA" id="ARBA00023277"/>
    </source>
</evidence>
<evidence type="ECO:0000256" key="9">
    <source>
        <dbReference type="RuleBase" id="RU361164"/>
    </source>
</evidence>
<dbReference type="PANTHER" id="PTHR33753:SF1">
    <property type="entry name" value="ENDO-BETA-1,4-GLUCANASE CELB"/>
    <property type="match status" value="1"/>
</dbReference>
<feature type="compositionally biased region" description="Low complexity" evidence="10">
    <location>
        <begin position="427"/>
        <end position="444"/>
    </location>
</feature>
<dbReference type="InterPro" id="IPR001722">
    <property type="entry name" value="Glyco_hydro_7"/>
</dbReference>
<keyword evidence="6" id="KW-0119">Carbohydrate metabolism</keyword>
<dbReference type="EC" id="3.2.1.-" evidence="9"/>
<dbReference type="SUPFAM" id="SSF49899">
    <property type="entry name" value="Concanavalin A-like lectins/glucanases"/>
    <property type="match status" value="1"/>
</dbReference>
<accession>A0A8S0WHG8</accession>
<dbReference type="InterPro" id="IPR013320">
    <property type="entry name" value="ConA-like_dom_sf"/>
</dbReference>
<dbReference type="Proteomes" id="UP000467700">
    <property type="component" value="Unassembled WGS sequence"/>
</dbReference>
<name>A0A8S0WHG8_CYCAE</name>
<dbReference type="OrthoDB" id="412382at2759"/>
<dbReference type="PRINTS" id="PR00734">
    <property type="entry name" value="GLHYDRLASE7"/>
</dbReference>
<dbReference type="InterPro" id="IPR037019">
    <property type="entry name" value="Glyco_hydro_7_sf"/>
</dbReference>
<dbReference type="Gene3D" id="2.70.100.10">
    <property type="entry name" value="Glycoside hydrolase, family 7, domain"/>
    <property type="match status" value="1"/>
</dbReference>
<evidence type="ECO:0000256" key="4">
    <source>
        <dbReference type="ARBA" id="ARBA00023001"/>
    </source>
</evidence>
<evidence type="ECO:0000313" key="12">
    <source>
        <dbReference type="EMBL" id="CAA7262333.1"/>
    </source>
</evidence>
<proteinExistence type="inferred from homology"/>
<keyword evidence="11" id="KW-0732">Signal</keyword>
<dbReference type="AlphaFoldDB" id="A0A8S0WHG8"/>
<evidence type="ECO:0000256" key="3">
    <source>
        <dbReference type="ARBA" id="ARBA00022801"/>
    </source>
</evidence>
<feature type="compositionally biased region" description="Polar residues" evidence="10">
    <location>
        <begin position="377"/>
        <end position="386"/>
    </location>
</feature>
<evidence type="ECO:0000313" key="13">
    <source>
        <dbReference type="Proteomes" id="UP000467700"/>
    </source>
</evidence>
<dbReference type="PANTHER" id="PTHR33753">
    <property type="entry name" value="1,4-BETA-D-GLUCAN CELLOBIOHYDROLASE B"/>
    <property type="match status" value="1"/>
</dbReference>
<keyword evidence="7 9" id="KW-0326">Glycosidase</keyword>
<keyword evidence="13" id="KW-1185">Reference proteome</keyword>
<reference evidence="12 13" key="1">
    <citation type="submission" date="2020-01" db="EMBL/GenBank/DDBJ databases">
        <authorList>
            <person name="Gupta K D."/>
        </authorList>
    </citation>
    <scope>NUCLEOTIDE SEQUENCE [LARGE SCALE GENOMIC DNA]</scope>
</reference>
<keyword evidence="5" id="KW-0325">Glycoprotein</keyword>
<dbReference type="EMBL" id="CACVBS010000035">
    <property type="protein sequence ID" value="CAA7262333.1"/>
    <property type="molecule type" value="Genomic_DNA"/>
</dbReference>
<dbReference type="GO" id="GO:0030245">
    <property type="term" value="P:cellulose catabolic process"/>
    <property type="evidence" value="ECO:0007669"/>
    <property type="project" value="UniProtKB-KW"/>
</dbReference>
<feature type="chain" id="PRO_5035933466" description="Glucanase" evidence="11">
    <location>
        <begin position="19"/>
        <end position="521"/>
    </location>
</feature>
<comment type="catalytic activity">
    <reaction evidence="1">
        <text>Endohydrolysis of (1-&gt;4)-beta-D-glucosidic linkages in cellulose, lichenin and cereal beta-D-glucans.</text>
        <dbReference type="EC" id="3.2.1.4"/>
    </reaction>
</comment>
<evidence type="ECO:0000256" key="11">
    <source>
        <dbReference type="SAM" id="SignalP"/>
    </source>
</evidence>
<feature type="region of interest" description="Disordered" evidence="10">
    <location>
        <begin position="425"/>
        <end position="444"/>
    </location>
</feature>
<sequence>MFPKASLAALTFAALAFGQNVGTYQAENHPRLPFQRCTVSGGCTTVSTGQVVLDSNWRWTHHKDGYTNCYTGNAWNTTVCPDAQTCAANCAVDGADYANTYGITTSGDALTLKFVTTNSNGKNVGSRVYLMASEDRYEAVKLLNREFTFDVDVSNLPCGLNGALYFSEMEADGGLSKFSTNKAGAKYGTGYCDSQCPKDIKWINGESNSVGWTASATDPNGGSGNFGTCCNEMDIWEANSISTAFTPHPCTVKGQYRCSGAECNTPTERYNGVCDPDGCDFNSYRLGDTGFYGPGKTVDTTKKFTVVTQFISDTVAPPAGSRRSAASTSRTAGLSRTPRSTSPASPPTTPSARSSVPHRSPSSAILTASRPRAASTEWPQVSTRTAWSLPSPSGTTTTPTCSGSTRPTPLAPPIPALLVVPAPPLVATPRTSKPTRPTLPSPTLTSSLVRSVRLTAARLVAALTQAPPSLPPRPRPRLVLRRRSMVNVAAKDGLVPPFALRARPAPSPTNGTASACKNCLS</sequence>
<dbReference type="GO" id="GO:0008810">
    <property type="term" value="F:cellulase activity"/>
    <property type="evidence" value="ECO:0007669"/>
    <property type="project" value="UniProtKB-EC"/>
</dbReference>
<comment type="similarity">
    <text evidence="2 9">Belongs to the glycosyl hydrolase 7 (cellulase C) family.</text>
</comment>
<organism evidence="12 13">
    <name type="scientific">Cyclocybe aegerita</name>
    <name type="common">Black poplar mushroom</name>
    <name type="synonym">Agrocybe aegerita</name>
    <dbReference type="NCBI Taxonomy" id="1973307"/>
    <lineage>
        <taxon>Eukaryota</taxon>
        <taxon>Fungi</taxon>
        <taxon>Dikarya</taxon>
        <taxon>Basidiomycota</taxon>
        <taxon>Agaricomycotina</taxon>
        <taxon>Agaricomycetes</taxon>
        <taxon>Agaricomycetidae</taxon>
        <taxon>Agaricales</taxon>
        <taxon>Agaricineae</taxon>
        <taxon>Bolbitiaceae</taxon>
        <taxon>Cyclocybe</taxon>
    </lineage>
</organism>
<evidence type="ECO:0000256" key="8">
    <source>
        <dbReference type="ARBA" id="ARBA00023326"/>
    </source>
</evidence>
<keyword evidence="3 9" id="KW-0378">Hydrolase</keyword>
<dbReference type="Pfam" id="PF00840">
    <property type="entry name" value="Glyco_hydro_7"/>
    <property type="match status" value="1"/>
</dbReference>
<evidence type="ECO:0000256" key="2">
    <source>
        <dbReference type="ARBA" id="ARBA00006044"/>
    </source>
</evidence>
<feature type="compositionally biased region" description="Low complexity" evidence="10">
    <location>
        <begin position="316"/>
        <end position="343"/>
    </location>
</feature>
<protein>
    <recommendedName>
        <fullName evidence="9">Glucanase</fullName>
        <ecNumber evidence="9">3.2.1.-</ecNumber>
    </recommendedName>
</protein>
<feature type="compositionally biased region" description="Low complexity" evidence="10">
    <location>
        <begin position="388"/>
        <end position="408"/>
    </location>
</feature>
<keyword evidence="8 9" id="KW-0624">Polysaccharide degradation</keyword>
<evidence type="ECO:0000256" key="10">
    <source>
        <dbReference type="SAM" id="MobiDB-lite"/>
    </source>
</evidence>
<feature type="region of interest" description="Disordered" evidence="10">
    <location>
        <begin position="316"/>
        <end position="415"/>
    </location>
</feature>
<evidence type="ECO:0000256" key="7">
    <source>
        <dbReference type="ARBA" id="ARBA00023295"/>
    </source>
</evidence>